<feature type="transmembrane region" description="Helical" evidence="1">
    <location>
        <begin position="6"/>
        <end position="27"/>
    </location>
</feature>
<name>A0A1G6M8F5_9PSEU</name>
<dbReference type="EMBL" id="FMZZ01000002">
    <property type="protein sequence ID" value="SDC51627.1"/>
    <property type="molecule type" value="Genomic_DNA"/>
</dbReference>
<keyword evidence="1" id="KW-0812">Transmembrane</keyword>
<keyword evidence="1" id="KW-0472">Membrane</keyword>
<organism evidence="2 3">
    <name type="scientific">Actinokineospora iranica</name>
    <dbReference type="NCBI Taxonomy" id="1271860"/>
    <lineage>
        <taxon>Bacteria</taxon>
        <taxon>Bacillati</taxon>
        <taxon>Actinomycetota</taxon>
        <taxon>Actinomycetes</taxon>
        <taxon>Pseudonocardiales</taxon>
        <taxon>Pseudonocardiaceae</taxon>
        <taxon>Actinokineospora</taxon>
    </lineage>
</organism>
<proteinExistence type="predicted"/>
<keyword evidence="1" id="KW-1133">Transmembrane helix</keyword>
<evidence type="ECO:0000256" key="1">
    <source>
        <dbReference type="SAM" id="Phobius"/>
    </source>
</evidence>
<accession>A0A1G6M8F5</accession>
<gene>
    <name evidence="2" type="ORF">SAMN05216174_102417</name>
</gene>
<evidence type="ECO:0000313" key="2">
    <source>
        <dbReference type="EMBL" id="SDC51627.1"/>
    </source>
</evidence>
<protein>
    <submittedName>
        <fullName evidence="2">Uncharacterized protein</fullName>
    </submittedName>
</protein>
<dbReference type="AlphaFoldDB" id="A0A1G6M8F5"/>
<dbReference type="RefSeq" id="WP_091449163.1">
    <property type="nucleotide sequence ID" value="NZ_FMZZ01000002.1"/>
</dbReference>
<sequence>MWTWLLLAYLATLVTIIACAGPVALFATNHRRATRAHHILNVAIGALSGTVGVLAAVLRLP</sequence>
<evidence type="ECO:0000313" key="3">
    <source>
        <dbReference type="Proteomes" id="UP000199501"/>
    </source>
</evidence>
<dbReference type="Proteomes" id="UP000199501">
    <property type="component" value="Unassembled WGS sequence"/>
</dbReference>
<reference evidence="3" key="1">
    <citation type="submission" date="2016-10" db="EMBL/GenBank/DDBJ databases">
        <authorList>
            <person name="Varghese N."/>
            <person name="Submissions S."/>
        </authorList>
    </citation>
    <scope>NUCLEOTIDE SEQUENCE [LARGE SCALE GENOMIC DNA]</scope>
    <source>
        <strain evidence="3">IBRC-M 10403</strain>
    </source>
</reference>
<feature type="transmembrane region" description="Helical" evidence="1">
    <location>
        <begin position="39"/>
        <end position="58"/>
    </location>
</feature>
<keyword evidence="3" id="KW-1185">Reference proteome</keyword>